<dbReference type="EMBL" id="GBRH01227946">
    <property type="protein sequence ID" value="JAD69949.1"/>
    <property type="molecule type" value="Transcribed_RNA"/>
</dbReference>
<dbReference type="AlphaFoldDB" id="A0A0A9C0V7"/>
<accession>A0A0A9C0V7</accession>
<reference evidence="1" key="2">
    <citation type="journal article" date="2015" name="Data Brief">
        <title>Shoot transcriptome of the giant reed, Arundo donax.</title>
        <authorList>
            <person name="Barrero R.A."/>
            <person name="Guerrero F.D."/>
            <person name="Moolhuijzen P."/>
            <person name="Goolsby J.A."/>
            <person name="Tidwell J."/>
            <person name="Bellgard S.E."/>
            <person name="Bellgard M.I."/>
        </authorList>
    </citation>
    <scope>NUCLEOTIDE SEQUENCE</scope>
    <source>
        <tissue evidence="1">Shoot tissue taken approximately 20 cm above the soil surface</tissue>
    </source>
</reference>
<name>A0A0A9C0V7_ARUDO</name>
<sequence>MHSHGNYRSMQLIWCLLSVYSI</sequence>
<proteinExistence type="predicted"/>
<protein>
    <submittedName>
        <fullName evidence="1">Uncharacterized protein</fullName>
    </submittedName>
</protein>
<reference evidence="1" key="1">
    <citation type="submission" date="2014-09" db="EMBL/GenBank/DDBJ databases">
        <authorList>
            <person name="Magalhaes I.L.F."/>
            <person name="Oliveira U."/>
            <person name="Santos F.R."/>
            <person name="Vidigal T.H.D.A."/>
            <person name="Brescovit A.D."/>
            <person name="Santos A.J."/>
        </authorList>
    </citation>
    <scope>NUCLEOTIDE SEQUENCE</scope>
    <source>
        <tissue evidence="1">Shoot tissue taken approximately 20 cm above the soil surface</tissue>
    </source>
</reference>
<organism evidence="1">
    <name type="scientific">Arundo donax</name>
    <name type="common">Giant reed</name>
    <name type="synonym">Donax arundinaceus</name>
    <dbReference type="NCBI Taxonomy" id="35708"/>
    <lineage>
        <taxon>Eukaryota</taxon>
        <taxon>Viridiplantae</taxon>
        <taxon>Streptophyta</taxon>
        <taxon>Embryophyta</taxon>
        <taxon>Tracheophyta</taxon>
        <taxon>Spermatophyta</taxon>
        <taxon>Magnoliopsida</taxon>
        <taxon>Liliopsida</taxon>
        <taxon>Poales</taxon>
        <taxon>Poaceae</taxon>
        <taxon>PACMAD clade</taxon>
        <taxon>Arundinoideae</taxon>
        <taxon>Arundineae</taxon>
        <taxon>Arundo</taxon>
    </lineage>
</organism>
<evidence type="ECO:0000313" key="1">
    <source>
        <dbReference type="EMBL" id="JAD69949.1"/>
    </source>
</evidence>